<protein>
    <submittedName>
        <fullName evidence="1">Uncharacterized protein</fullName>
    </submittedName>
</protein>
<dbReference type="Proteomes" id="UP001500954">
    <property type="component" value="Unassembled WGS sequence"/>
</dbReference>
<keyword evidence="2" id="KW-1185">Reference proteome</keyword>
<gene>
    <name evidence="1" type="ORF">GCM10022395_17250</name>
</gene>
<accession>A0ABP6XIJ2</accession>
<evidence type="ECO:0000313" key="1">
    <source>
        <dbReference type="EMBL" id="GAA3567731.1"/>
    </source>
</evidence>
<sequence>MNNNQKMRMKILKVKRETVYEKRYSIKMGELTTKVTYIKKYLFGWPIKTLHKYRETYYGEVKDCSDCSLFI</sequence>
<organism evidence="1 2">
    <name type="scientific">Snuella lapsa</name>
    <dbReference type="NCBI Taxonomy" id="870481"/>
    <lineage>
        <taxon>Bacteria</taxon>
        <taxon>Pseudomonadati</taxon>
        <taxon>Bacteroidota</taxon>
        <taxon>Flavobacteriia</taxon>
        <taxon>Flavobacteriales</taxon>
        <taxon>Flavobacteriaceae</taxon>
        <taxon>Snuella</taxon>
    </lineage>
</organism>
<evidence type="ECO:0000313" key="2">
    <source>
        <dbReference type="Proteomes" id="UP001500954"/>
    </source>
</evidence>
<proteinExistence type="predicted"/>
<dbReference type="EMBL" id="BAABCY010000040">
    <property type="protein sequence ID" value="GAA3567731.1"/>
    <property type="molecule type" value="Genomic_DNA"/>
</dbReference>
<comment type="caution">
    <text evidence="1">The sequence shown here is derived from an EMBL/GenBank/DDBJ whole genome shotgun (WGS) entry which is preliminary data.</text>
</comment>
<reference evidence="2" key="1">
    <citation type="journal article" date="2019" name="Int. J. Syst. Evol. Microbiol.">
        <title>The Global Catalogue of Microorganisms (GCM) 10K type strain sequencing project: providing services to taxonomists for standard genome sequencing and annotation.</title>
        <authorList>
            <consortium name="The Broad Institute Genomics Platform"/>
            <consortium name="The Broad Institute Genome Sequencing Center for Infectious Disease"/>
            <person name="Wu L."/>
            <person name="Ma J."/>
        </authorList>
    </citation>
    <scope>NUCLEOTIDE SEQUENCE [LARGE SCALE GENOMIC DNA]</scope>
    <source>
        <strain evidence="2">JCM 17111</strain>
    </source>
</reference>
<name>A0ABP6XIJ2_9FLAO</name>